<dbReference type="GO" id="GO:0005829">
    <property type="term" value="C:cytosol"/>
    <property type="evidence" value="ECO:0007669"/>
    <property type="project" value="TreeGrafter"/>
</dbReference>
<evidence type="ECO:0000256" key="2">
    <source>
        <dbReference type="ARBA" id="ARBA00022722"/>
    </source>
</evidence>
<dbReference type="AlphaFoldDB" id="A0A0N5ABL9"/>
<dbReference type="CDD" id="cd01310">
    <property type="entry name" value="TatD_DNAse"/>
    <property type="match status" value="1"/>
</dbReference>
<dbReference type="PROSITE" id="PS01090">
    <property type="entry name" value="TATD_2"/>
    <property type="match status" value="1"/>
</dbReference>
<protein>
    <recommendedName>
        <fullName evidence="5">Deoxyribonuclease TATDN1</fullName>
    </recommendedName>
</protein>
<keyword evidence="7" id="KW-1185">Reference proteome</keyword>
<evidence type="ECO:0000256" key="1">
    <source>
        <dbReference type="ARBA" id="ARBA00009275"/>
    </source>
</evidence>
<reference evidence="8" key="1">
    <citation type="submission" date="2017-02" db="UniProtKB">
        <authorList>
            <consortium name="WormBaseParasite"/>
        </authorList>
    </citation>
    <scope>IDENTIFICATION</scope>
</reference>
<accession>A0A0N5ABL9</accession>
<dbReference type="Gene3D" id="3.20.20.140">
    <property type="entry name" value="Metal-dependent hydrolases"/>
    <property type="match status" value="1"/>
</dbReference>
<dbReference type="GO" id="GO:0008310">
    <property type="term" value="F:single-stranded DNA 3'-5' DNA exonuclease activity"/>
    <property type="evidence" value="ECO:0007669"/>
    <property type="project" value="TreeGrafter"/>
</dbReference>
<evidence type="ECO:0000256" key="6">
    <source>
        <dbReference type="ARBA" id="ARBA00045223"/>
    </source>
</evidence>
<evidence type="ECO:0000256" key="4">
    <source>
        <dbReference type="ARBA" id="ARBA00022801"/>
    </source>
</evidence>
<proteinExistence type="inferred from homology"/>
<dbReference type="Proteomes" id="UP000046393">
    <property type="component" value="Unplaced"/>
</dbReference>
<evidence type="ECO:0000313" key="8">
    <source>
        <dbReference type="WBParaSite" id="SMUV_0000154501-mRNA-1"/>
    </source>
</evidence>
<evidence type="ECO:0000256" key="3">
    <source>
        <dbReference type="ARBA" id="ARBA00022723"/>
    </source>
</evidence>
<dbReference type="InterPro" id="IPR001130">
    <property type="entry name" value="TatD-like"/>
</dbReference>
<dbReference type="PANTHER" id="PTHR10060:SF15">
    <property type="entry name" value="DEOXYRIBONUCLEASE TATDN1"/>
    <property type="match status" value="1"/>
</dbReference>
<dbReference type="InterPro" id="IPR018228">
    <property type="entry name" value="DNase_TatD-rel_CS"/>
</dbReference>
<dbReference type="InterPro" id="IPR050891">
    <property type="entry name" value="TatD-type_Hydrolase"/>
</dbReference>
<dbReference type="WBParaSite" id="SMUV_0000154501-mRNA-1">
    <property type="protein sequence ID" value="SMUV_0000154501-mRNA-1"/>
    <property type="gene ID" value="SMUV_0000154501"/>
</dbReference>
<keyword evidence="3" id="KW-0479">Metal-binding</keyword>
<evidence type="ECO:0000313" key="7">
    <source>
        <dbReference type="Proteomes" id="UP000046393"/>
    </source>
</evidence>
<dbReference type="STRING" id="451379.A0A0N5ABL9"/>
<evidence type="ECO:0000256" key="5">
    <source>
        <dbReference type="ARBA" id="ARBA00039767"/>
    </source>
</evidence>
<name>A0A0N5ABL9_9BILA</name>
<keyword evidence="4" id="KW-0378">Hydrolase</keyword>
<dbReference type="PANTHER" id="PTHR10060">
    <property type="entry name" value="TATD FAMILY DEOXYRIBONUCLEASE"/>
    <property type="match status" value="1"/>
</dbReference>
<sequence>MSVESSDDIKLVDIGANLTHPCFKNDFDEVITRSKEAGIIKLIITGTTEQISEKALELTKKDPDFLYCTTGVHPHDAKDCSEQAMSLIEKLCQDKQCVAVGECGLDFNRNFSPAEVQKVVFEKQVEVAEKLGKPLFIHERDAHDDMVKILSRYVVHNIY</sequence>
<dbReference type="InterPro" id="IPR032466">
    <property type="entry name" value="Metal_Hydrolase"/>
</dbReference>
<organism evidence="7 8">
    <name type="scientific">Syphacia muris</name>
    <dbReference type="NCBI Taxonomy" id="451379"/>
    <lineage>
        <taxon>Eukaryota</taxon>
        <taxon>Metazoa</taxon>
        <taxon>Ecdysozoa</taxon>
        <taxon>Nematoda</taxon>
        <taxon>Chromadorea</taxon>
        <taxon>Rhabditida</taxon>
        <taxon>Spirurina</taxon>
        <taxon>Oxyuridomorpha</taxon>
        <taxon>Oxyuroidea</taxon>
        <taxon>Oxyuridae</taxon>
        <taxon>Syphacia</taxon>
    </lineage>
</organism>
<dbReference type="GO" id="GO:0046872">
    <property type="term" value="F:metal ion binding"/>
    <property type="evidence" value="ECO:0007669"/>
    <property type="project" value="UniProtKB-KW"/>
</dbReference>
<comment type="similarity">
    <text evidence="1">Belongs to the metallo-dependent hydrolases superfamily. TatD-type hydrolase family.</text>
</comment>
<dbReference type="Pfam" id="PF01026">
    <property type="entry name" value="TatD_DNase"/>
    <property type="match status" value="1"/>
</dbReference>
<dbReference type="SUPFAM" id="SSF51556">
    <property type="entry name" value="Metallo-dependent hydrolases"/>
    <property type="match status" value="1"/>
</dbReference>
<comment type="function">
    <text evidence="6">Deoxyribonuclease which catalyzes (in vitro) the decatenation of kinetoplast DNA, which are circular DNA catenated to each other, producing linear DNA molecules. Plays an important role in chromosomal segregation and cell cycle progression during eye development probably via its DNA decatenation activity.</text>
</comment>
<keyword evidence="2" id="KW-0540">Nuclease</keyword>